<comment type="function">
    <text evidence="5 7">Central component in molecular interactions underlying sperm crawling. Forms an extensive filament system that extends from sperm villipoda, along the leading edge of the pseudopod.</text>
</comment>
<protein>
    <recommendedName>
        <fullName evidence="7">Major sperm protein</fullName>
    </recommendedName>
</protein>
<gene>
    <name evidence="9" type="ORF">SBAD_LOCUS4016</name>
</gene>
<proteinExistence type="predicted"/>
<sequence>MSSEIQPSDIFTQPSQVLYFNGPFNDSKNVPLRITNKGMGRIVWAMKCTNLKRLTIYPPVGVLDPKESVSLSIGCDPFDSQLGITERDTITVEWTAAPGDGPKKFDQEYFNADGIIRRKHLQVAYNA</sequence>
<name>A0A183IK70_9BILA</name>
<dbReference type="GO" id="GO:0031143">
    <property type="term" value="C:pseudopodium"/>
    <property type="evidence" value="ECO:0007669"/>
    <property type="project" value="UniProtKB-SubCell"/>
</dbReference>
<reference evidence="11" key="1">
    <citation type="submission" date="2016-06" db="UniProtKB">
        <authorList>
            <consortium name="WormBaseParasite"/>
        </authorList>
    </citation>
    <scope>IDENTIFICATION</scope>
</reference>
<dbReference type="PANTHER" id="PTHR22920">
    <property type="entry name" value="MAJOR SPERM PROTEIN"/>
    <property type="match status" value="1"/>
</dbReference>
<evidence type="ECO:0000313" key="10">
    <source>
        <dbReference type="Proteomes" id="UP000270296"/>
    </source>
</evidence>
<dbReference type="InterPro" id="IPR013783">
    <property type="entry name" value="Ig-like_fold"/>
</dbReference>
<evidence type="ECO:0000256" key="2">
    <source>
        <dbReference type="ARBA" id="ARBA00022490"/>
    </source>
</evidence>
<dbReference type="PANTHER" id="PTHR22920:SF7">
    <property type="entry name" value="MSP DOMAIN-CONTAINING PROTEIN-RELATED"/>
    <property type="match status" value="1"/>
</dbReference>
<dbReference type="InterPro" id="IPR008962">
    <property type="entry name" value="PapD-like_sf"/>
</dbReference>
<dbReference type="InterPro" id="IPR051155">
    <property type="entry name" value="Nematode_MSP"/>
</dbReference>
<dbReference type="EMBL" id="UZAM01008072">
    <property type="protein sequence ID" value="VDP03087.1"/>
    <property type="molecule type" value="Genomic_DNA"/>
</dbReference>
<evidence type="ECO:0000256" key="1">
    <source>
        <dbReference type="ARBA" id="ARBA00004245"/>
    </source>
</evidence>
<organism evidence="11">
    <name type="scientific">Soboliphyme baturini</name>
    <dbReference type="NCBI Taxonomy" id="241478"/>
    <lineage>
        <taxon>Eukaryota</taxon>
        <taxon>Metazoa</taxon>
        <taxon>Ecdysozoa</taxon>
        <taxon>Nematoda</taxon>
        <taxon>Enoplea</taxon>
        <taxon>Dorylaimia</taxon>
        <taxon>Dioctophymatida</taxon>
        <taxon>Dioctophymatoidea</taxon>
        <taxon>Soboliphymatidae</taxon>
        <taxon>Soboliphyme</taxon>
    </lineage>
</organism>
<keyword evidence="3 7" id="KW-0206">Cytoskeleton</keyword>
<evidence type="ECO:0000256" key="7">
    <source>
        <dbReference type="RuleBase" id="RU003425"/>
    </source>
</evidence>
<evidence type="ECO:0000313" key="9">
    <source>
        <dbReference type="EMBL" id="VDP03087.1"/>
    </source>
</evidence>
<evidence type="ECO:0000256" key="5">
    <source>
        <dbReference type="ARBA" id="ARBA00037744"/>
    </source>
</evidence>
<evidence type="ECO:0000256" key="3">
    <source>
        <dbReference type="ARBA" id="ARBA00023212"/>
    </source>
</evidence>
<dbReference type="SUPFAM" id="SSF49354">
    <property type="entry name" value="PapD-like"/>
    <property type="match status" value="1"/>
</dbReference>
<dbReference type="Proteomes" id="UP000270296">
    <property type="component" value="Unassembled WGS sequence"/>
</dbReference>
<evidence type="ECO:0000259" key="8">
    <source>
        <dbReference type="PROSITE" id="PS50202"/>
    </source>
</evidence>
<dbReference type="WBParaSite" id="SBAD_0000419201-mRNA-1">
    <property type="protein sequence ID" value="SBAD_0000419201-mRNA-1"/>
    <property type="gene ID" value="SBAD_0000419201"/>
</dbReference>
<dbReference type="GO" id="GO:0005856">
    <property type="term" value="C:cytoskeleton"/>
    <property type="evidence" value="ECO:0007669"/>
    <property type="project" value="UniProtKB-SubCell"/>
</dbReference>
<evidence type="ECO:0000256" key="4">
    <source>
        <dbReference type="ARBA" id="ARBA00023273"/>
    </source>
</evidence>
<evidence type="ECO:0000256" key="6">
    <source>
        <dbReference type="ARBA" id="ARBA00037818"/>
    </source>
</evidence>
<keyword evidence="10" id="KW-1185">Reference proteome</keyword>
<dbReference type="InterPro" id="IPR000535">
    <property type="entry name" value="MSP_dom"/>
</dbReference>
<dbReference type="OrthoDB" id="264603at2759"/>
<keyword evidence="2" id="KW-0963">Cytoplasm</keyword>
<dbReference type="Pfam" id="PF00635">
    <property type="entry name" value="Motile_Sperm"/>
    <property type="match status" value="1"/>
</dbReference>
<accession>A0A183IK70</accession>
<reference evidence="9 10" key="2">
    <citation type="submission" date="2018-11" db="EMBL/GenBank/DDBJ databases">
        <authorList>
            <consortium name="Pathogen Informatics"/>
        </authorList>
    </citation>
    <scope>NUCLEOTIDE SEQUENCE [LARGE SCALE GENOMIC DNA]</scope>
</reference>
<feature type="domain" description="MSP" evidence="8">
    <location>
        <begin position="9"/>
        <end position="126"/>
    </location>
</feature>
<dbReference type="AlphaFoldDB" id="A0A183IK70"/>
<comment type="subcellular location">
    <subcellularLocation>
        <location evidence="6">Cell projection</location>
        <location evidence="6">Pseudopodium</location>
    </subcellularLocation>
    <subcellularLocation>
        <location evidence="1">Cytoplasm</location>
        <location evidence="1">Cytoskeleton</location>
    </subcellularLocation>
</comment>
<keyword evidence="4" id="KW-0966">Cell projection</keyword>
<evidence type="ECO:0000313" key="11">
    <source>
        <dbReference type="WBParaSite" id="SBAD_0000419201-mRNA-1"/>
    </source>
</evidence>
<dbReference type="PROSITE" id="PS50202">
    <property type="entry name" value="MSP"/>
    <property type="match status" value="1"/>
</dbReference>
<dbReference type="Gene3D" id="2.60.40.10">
    <property type="entry name" value="Immunoglobulins"/>
    <property type="match status" value="1"/>
</dbReference>